<reference evidence="3" key="2">
    <citation type="journal article" date="2021" name="Sci. Data">
        <title>Chromosome-scale genome sequencing, assembly and annotation of six genomes from subfamily Leishmaniinae.</title>
        <authorList>
            <person name="Almutairi H."/>
            <person name="Urbaniak M.D."/>
            <person name="Bates M.D."/>
            <person name="Jariyapan N."/>
            <person name="Kwakye-Nuako G."/>
            <person name="Thomaz Soccol V."/>
            <person name="Al-Salem W.S."/>
            <person name="Dillon R.J."/>
            <person name="Bates P.A."/>
            <person name="Gatherer D."/>
        </authorList>
    </citation>
    <scope>NUCLEOTIDE SEQUENCE [LARGE SCALE GENOMIC DNA]</scope>
</reference>
<dbReference type="KEGG" id="lmat:92517822"/>
<feature type="compositionally biased region" description="Basic residues" evidence="1">
    <location>
        <begin position="534"/>
        <end position="547"/>
    </location>
</feature>
<name>A0A836KTJ0_9TRYP</name>
<feature type="region of interest" description="Disordered" evidence="1">
    <location>
        <begin position="736"/>
        <end position="764"/>
    </location>
</feature>
<dbReference type="PANTHER" id="PTHR13318">
    <property type="entry name" value="PARTNER OF PAIRED, ISOFORM B-RELATED"/>
    <property type="match status" value="1"/>
</dbReference>
<feature type="compositionally biased region" description="Basic and acidic residues" evidence="1">
    <location>
        <begin position="243"/>
        <end position="256"/>
    </location>
</feature>
<comment type="caution">
    <text evidence="2">The sequence shown here is derived from an EMBL/GenBank/DDBJ whole genome shotgun (WGS) entry which is preliminary data.</text>
</comment>
<dbReference type="EMBL" id="JAFEUZ010000006">
    <property type="protein sequence ID" value="KAG5486709.1"/>
    <property type="molecule type" value="Genomic_DNA"/>
</dbReference>
<evidence type="ECO:0008006" key="4">
    <source>
        <dbReference type="Google" id="ProtNLM"/>
    </source>
</evidence>
<feature type="compositionally biased region" description="Low complexity" evidence="1">
    <location>
        <begin position="429"/>
        <end position="438"/>
    </location>
</feature>
<sequence length="1338" mass="139328">MRATSAFSGDLCHACRSSASGPASAHPASSRGALLGKAEAADGADNDGTLKRRLATSADPALPSSGAPSAPLALAHRSSVEQLHVHGKAADAALAALLPAHPEVRSLRLTHSTLSGTQLRHLARVCPGVTHLSLAMNSQIETTAFLCPPLSDTSSVSTSVATPTTATTSRMASTASPDQDFPHQLGFLHQRGAHHTAASTAPMAAPTPSLLSSPAAFTARGAGGDAARAGVGSLWRGTAATRDAPDAHGTRSEGSHGTDVSSAHSLSYPSHSLCSPYQSSQLDFFSPDEEGEPEMRMSLWQAAQADAAERRQPVFVLRPQDVVLGRGAVEVGASATDDSRNAAAAAAAASSLTLQDSTVVEQRTLSRRRPLPCVESASSEGASVISRLEQASQGTASGVPHLATGATASAANVIDSVLSALQLPAAARTSISASTSTRTHMDPRHSLPLRPNDASCRQTVVPPLQPSASASALLLYAPHAVSTAADEAESRAVSQVKDTDARASTLPDPPVPDAPAHPTLSFGGDAIEPAVTHPSRRRSRECRHRRESRGGSASRRRPTYWADTLVDLDISYTQVSDGDAARDLPQLRRLHRLSLEGCMRLSQVTWLPLLLHLRELNLSLSSVQGPALHPLGRCPRLAWLKLEGCASFTAIHQLWCREVDAADAGAGGDGGRPTAAAADAAAPASLATHHTTIGGIPAITVLTVPGALITTPATTASSRAAPAPTTSPSTRVRAAAAAGGMEEADGHGEDSAGAAADEGMTAGGVAPPPLLSELRILIATSTGLTDAGLRHLNRMVGLDCLVLDRCPGVMDVGVAAALPSLHTLDVSRTRVAAEGLAGLRYSRTLKQLRLRECPALSRLPALLVEPDSRPSARDGRADGDEPSGLRHPTATAAGNTSHRPFRWPCPPLTVLDFSNTRQLTADGLAGLVANEATMMAQAAAAVVAGQLVGREVGPGNEDADAGDMGLAPTADESLSPASIFPHVLHVLLRSCDAVTNLRPLRGFINVIELDLYHTNITEASLTSALTSWTCLEVLNVASTRVRSLEAWCPYEPSEAVTTAAAITRRGRDEEAAERDDNVHAQPPPLPWRGHLPAFAATLRVLVLSNTAVTSAGLEALRFFPRLEVLQLSGCRRLSSLRFLELAAGGGARRSALVELTVTEAAHLTNAEAFPFIASCPTLRSLSLAGCVQLGGGGHSLAARDKQHRRLSSLTDGGLGVLGRLRGLSELNLSNTGVALPDLKAMLCALMSPRSQAATAAPHPHLCHCVSLSLQRLWLRGCRHLDEDALLSAPAADAVECRERQCSECGSGGPMICRLLPLLREVYLSHGKYAAGVLSGLLN</sequence>
<evidence type="ECO:0000313" key="2">
    <source>
        <dbReference type="EMBL" id="KAG5486709.1"/>
    </source>
</evidence>
<dbReference type="OrthoDB" id="267446at2759"/>
<feature type="region of interest" description="Disordered" evidence="1">
    <location>
        <begin position="154"/>
        <end position="178"/>
    </location>
</feature>
<dbReference type="RefSeq" id="XP_067181166.1">
    <property type="nucleotide sequence ID" value="XM_067325310.1"/>
</dbReference>
<feature type="region of interest" description="Disordered" evidence="1">
    <location>
        <begin position="864"/>
        <end position="900"/>
    </location>
</feature>
<dbReference type="PANTHER" id="PTHR13318:SF190">
    <property type="entry name" value="PARTNER OF PAIRED, ISOFORM B"/>
    <property type="match status" value="1"/>
</dbReference>
<feature type="compositionally biased region" description="Basic and acidic residues" evidence="1">
    <location>
        <begin position="1065"/>
        <end position="1078"/>
    </location>
</feature>
<feature type="region of interest" description="Disordered" evidence="1">
    <location>
        <begin position="429"/>
        <end position="451"/>
    </location>
</feature>
<feature type="compositionally biased region" description="Low complexity" evidence="1">
    <location>
        <begin position="154"/>
        <end position="176"/>
    </location>
</feature>
<proteinExistence type="predicted"/>
<dbReference type="GeneID" id="92517822"/>
<organism evidence="2 3">
    <name type="scientific">Leishmania martiniquensis</name>
    <dbReference type="NCBI Taxonomy" id="1580590"/>
    <lineage>
        <taxon>Eukaryota</taxon>
        <taxon>Discoba</taxon>
        <taxon>Euglenozoa</taxon>
        <taxon>Kinetoplastea</taxon>
        <taxon>Metakinetoplastina</taxon>
        <taxon>Trypanosomatida</taxon>
        <taxon>Trypanosomatidae</taxon>
        <taxon>Leishmaniinae</taxon>
        <taxon>Leishmania</taxon>
    </lineage>
</organism>
<feature type="region of interest" description="Disordered" evidence="1">
    <location>
        <begin position="240"/>
        <end position="265"/>
    </location>
</feature>
<accession>A0A836KTJ0</accession>
<dbReference type="Proteomes" id="UP000673552">
    <property type="component" value="Unassembled WGS sequence"/>
</dbReference>
<evidence type="ECO:0000256" key="1">
    <source>
        <dbReference type="SAM" id="MobiDB-lite"/>
    </source>
</evidence>
<reference evidence="3" key="1">
    <citation type="journal article" date="2021" name="Microbiol. Resour. Announc.">
        <title>LGAAP: Leishmaniinae Genome Assembly and Annotation Pipeline.</title>
        <authorList>
            <person name="Almutairi H."/>
            <person name="Urbaniak M.D."/>
            <person name="Bates M.D."/>
            <person name="Jariyapan N."/>
            <person name="Kwakye-Nuako G."/>
            <person name="Thomaz-Soccol V."/>
            <person name="Al-Salem W.S."/>
            <person name="Dillon R.J."/>
            <person name="Bates P.A."/>
            <person name="Gatherer D."/>
        </authorList>
    </citation>
    <scope>NUCLEOTIDE SEQUENCE [LARGE SCALE GENOMIC DNA]</scope>
</reference>
<dbReference type="InterPro" id="IPR032675">
    <property type="entry name" value="LRR_dom_sf"/>
</dbReference>
<dbReference type="GO" id="GO:0019005">
    <property type="term" value="C:SCF ubiquitin ligase complex"/>
    <property type="evidence" value="ECO:0007669"/>
    <property type="project" value="TreeGrafter"/>
</dbReference>
<gene>
    <name evidence="2" type="ORF">LSCM1_07963</name>
</gene>
<dbReference type="SUPFAM" id="SSF52058">
    <property type="entry name" value="L domain-like"/>
    <property type="match status" value="2"/>
</dbReference>
<dbReference type="GO" id="GO:0031146">
    <property type="term" value="P:SCF-dependent proteasomal ubiquitin-dependent protein catabolic process"/>
    <property type="evidence" value="ECO:0007669"/>
    <property type="project" value="TreeGrafter"/>
</dbReference>
<dbReference type="Gene3D" id="3.80.10.10">
    <property type="entry name" value="Ribonuclease Inhibitor"/>
    <property type="match status" value="3"/>
</dbReference>
<feature type="compositionally biased region" description="Basic and acidic residues" evidence="1">
    <location>
        <begin position="866"/>
        <end position="879"/>
    </location>
</feature>
<keyword evidence="3" id="KW-1185">Reference proteome</keyword>
<evidence type="ECO:0000313" key="3">
    <source>
        <dbReference type="Proteomes" id="UP000673552"/>
    </source>
</evidence>
<feature type="region of interest" description="Disordered" evidence="1">
    <location>
        <begin position="1063"/>
        <end position="1083"/>
    </location>
</feature>
<protein>
    <recommendedName>
        <fullName evidence="4">Leucine-rich repeat protein</fullName>
    </recommendedName>
</protein>
<feature type="region of interest" description="Disordered" evidence="1">
    <location>
        <begin position="487"/>
        <end position="556"/>
    </location>
</feature>